<evidence type="ECO:0000313" key="2">
    <source>
        <dbReference type="EMBL" id="CAK9083039.1"/>
    </source>
</evidence>
<accession>A0ABP0Q456</accession>
<dbReference type="EMBL" id="CAXAMN010023995">
    <property type="protein sequence ID" value="CAK9083039.1"/>
    <property type="molecule type" value="Genomic_DNA"/>
</dbReference>
<proteinExistence type="predicted"/>
<name>A0ABP0Q456_9DINO</name>
<dbReference type="Proteomes" id="UP001642484">
    <property type="component" value="Unassembled WGS sequence"/>
</dbReference>
<gene>
    <name evidence="2" type="ORF">CCMP2556_LOCUS40525</name>
</gene>
<sequence length="495" mass="57673">MLLRAIFGNLWCLWYVLADDLPCRLRVAHCIVGHVRTFWQESVYQSIADVLVARASPFHCADFFYVLGMSSNLDTFKGGVYDYNETLLWNTAWKVLPPTKYLLEPPPPTGPRHTSYHQPDCLFQCAHMFDKVRLCLELVRQYERETGQRYAWIVRSRPDLQWAAETEMPSLEELSNSSIYTAITRNYIQDSICKDPVQIVPRGFAEDIFDRILDTCLLRRDLEGEIWNCDTWIQRFCDSRHIPITLLRLIAMIHRLPSIKDNFFDYHDQWYQHVRFAQQLLPDSIFILGNEDEGFSKKDMKWSNFTTSIPAALEPQEGCITVADSQFCMPVNAYLIHLRFAINTSAIYKLKAIHFGLWRTYPRNIQNLGTQQSKFRKNASHFWFRIWFPEVHAELLNGVNANEIQDAPFHYNLWTPVLLRRGDCIFWTSCASKEVSNLRFPDRRRHLLSESRVLAFPSGTLPAAPQMRHTAGPFHAVQPRHHSAAFTLIKQVSLV</sequence>
<protein>
    <recommendedName>
        <fullName evidence="4">Protein xylosyltransferase</fullName>
    </recommendedName>
</protein>
<feature type="chain" id="PRO_5046885419" description="Protein xylosyltransferase" evidence="1">
    <location>
        <begin position="19"/>
        <end position="495"/>
    </location>
</feature>
<comment type="caution">
    <text evidence="2">The sequence shown here is derived from an EMBL/GenBank/DDBJ whole genome shotgun (WGS) entry which is preliminary data.</text>
</comment>
<feature type="signal peptide" evidence="1">
    <location>
        <begin position="1"/>
        <end position="18"/>
    </location>
</feature>
<organism evidence="2 3">
    <name type="scientific">Durusdinium trenchii</name>
    <dbReference type="NCBI Taxonomy" id="1381693"/>
    <lineage>
        <taxon>Eukaryota</taxon>
        <taxon>Sar</taxon>
        <taxon>Alveolata</taxon>
        <taxon>Dinophyceae</taxon>
        <taxon>Suessiales</taxon>
        <taxon>Symbiodiniaceae</taxon>
        <taxon>Durusdinium</taxon>
    </lineage>
</organism>
<evidence type="ECO:0000313" key="3">
    <source>
        <dbReference type="Proteomes" id="UP001642484"/>
    </source>
</evidence>
<keyword evidence="1" id="KW-0732">Signal</keyword>
<evidence type="ECO:0000256" key="1">
    <source>
        <dbReference type="SAM" id="SignalP"/>
    </source>
</evidence>
<reference evidence="2 3" key="1">
    <citation type="submission" date="2024-02" db="EMBL/GenBank/DDBJ databases">
        <authorList>
            <person name="Chen Y."/>
            <person name="Shah S."/>
            <person name="Dougan E. K."/>
            <person name="Thang M."/>
            <person name="Chan C."/>
        </authorList>
    </citation>
    <scope>NUCLEOTIDE SEQUENCE [LARGE SCALE GENOMIC DNA]</scope>
</reference>
<keyword evidence="3" id="KW-1185">Reference proteome</keyword>
<evidence type="ECO:0008006" key="4">
    <source>
        <dbReference type="Google" id="ProtNLM"/>
    </source>
</evidence>